<dbReference type="EMBL" id="CAJJDN010000220">
    <property type="protein sequence ID" value="CAD8129377.1"/>
    <property type="molecule type" value="Genomic_DNA"/>
</dbReference>
<dbReference type="PANTHER" id="PTHR33706:SF1">
    <property type="entry name" value="TPR REPEAT PROTEIN"/>
    <property type="match status" value="1"/>
</dbReference>
<gene>
    <name evidence="1" type="ORF">PSON_ATCC_30995.1.T2200004</name>
</gene>
<dbReference type="OrthoDB" id="298777at2759"/>
<dbReference type="Proteomes" id="UP000692954">
    <property type="component" value="Unassembled WGS sequence"/>
</dbReference>
<evidence type="ECO:0000313" key="1">
    <source>
        <dbReference type="EMBL" id="CAD8129377.1"/>
    </source>
</evidence>
<organism evidence="1 2">
    <name type="scientific">Paramecium sonneborni</name>
    <dbReference type="NCBI Taxonomy" id="65129"/>
    <lineage>
        <taxon>Eukaryota</taxon>
        <taxon>Sar</taxon>
        <taxon>Alveolata</taxon>
        <taxon>Ciliophora</taxon>
        <taxon>Intramacronucleata</taxon>
        <taxon>Oligohymenophorea</taxon>
        <taxon>Peniculida</taxon>
        <taxon>Parameciidae</taxon>
        <taxon>Paramecium</taxon>
    </lineage>
</organism>
<accession>A0A8S1RPP5</accession>
<sequence length="448" mass="53037">MTEEKLNIINYNYRQPYKEGIYLIIGLKSVENSSKVSHFTKVKYYVECKNGDFIYRQDGGLLRKQKFGYFREKNTKISDIITIFDQLSSLKWGIEHQQQNIAKCKKNQMLEDIQDDEFKIGLWVDLSENFSNISKVTYKGVYKDGLKIGRWVTIYQEKIIGEGNYNSKGMKIGKWVEIYQRFSHCCQLTYKGKYREGKKFGLWEILHTTPKKQQIIGGGFYGLEEQKVGRWTEQHENFTNFISSNQYNCQLLQFGNYQQGKKIGRWDILNSKYPISFNKFEIIGGGIYDENAQQQGICFELSENFGNYCQIRSYGEYRNGKKYGRWNTQFRDNQANDFIKMFDGEYDNEGKKKGKWIESFENYRNDIQIIYAGEYKNGIKYGLWDMKKRNYFNKYAGGIYNQVQKNGKWVDLELQESYQKIFLNHTDCQVVQYKDGTQLKEISCIKVI</sequence>
<proteinExistence type="predicted"/>
<comment type="caution">
    <text evidence="1">The sequence shown here is derived from an EMBL/GenBank/DDBJ whole genome shotgun (WGS) entry which is preliminary data.</text>
</comment>
<evidence type="ECO:0000313" key="2">
    <source>
        <dbReference type="Proteomes" id="UP000692954"/>
    </source>
</evidence>
<name>A0A8S1RPP5_9CILI</name>
<protein>
    <submittedName>
        <fullName evidence="1">Uncharacterized protein</fullName>
    </submittedName>
</protein>
<reference evidence="1" key="1">
    <citation type="submission" date="2021-01" db="EMBL/GenBank/DDBJ databases">
        <authorList>
            <consortium name="Genoscope - CEA"/>
            <person name="William W."/>
        </authorList>
    </citation>
    <scope>NUCLEOTIDE SEQUENCE</scope>
</reference>
<dbReference type="AlphaFoldDB" id="A0A8S1RPP5"/>
<keyword evidence="2" id="KW-1185">Reference proteome</keyword>
<dbReference type="PANTHER" id="PTHR33706">
    <property type="entry name" value="MORN VARIANT REPEAT PROTEIN"/>
    <property type="match status" value="1"/>
</dbReference>